<proteinExistence type="predicted"/>
<reference evidence="2" key="1">
    <citation type="journal article" date="2024" name="Proc. Natl. Acad. Sci. U.S.A.">
        <title>Extraordinary preservation of gene collinearity over three hundred million years revealed in homosporous lycophytes.</title>
        <authorList>
            <person name="Li C."/>
            <person name="Wickell D."/>
            <person name="Kuo L.Y."/>
            <person name="Chen X."/>
            <person name="Nie B."/>
            <person name="Liao X."/>
            <person name="Peng D."/>
            <person name="Ji J."/>
            <person name="Jenkins J."/>
            <person name="Williams M."/>
            <person name="Shu S."/>
            <person name="Plott C."/>
            <person name="Barry K."/>
            <person name="Rajasekar S."/>
            <person name="Grimwood J."/>
            <person name="Han X."/>
            <person name="Sun S."/>
            <person name="Hou Z."/>
            <person name="He W."/>
            <person name="Dai G."/>
            <person name="Sun C."/>
            <person name="Schmutz J."/>
            <person name="Leebens-Mack J.H."/>
            <person name="Li F.W."/>
            <person name="Wang L."/>
        </authorList>
    </citation>
    <scope>NUCLEOTIDE SEQUENCE [LARGE SCALE GENOMIC DNA]</scope>
    <source>
        <strain evidence="2">cv. PW_Plant_1</strain>
    </source>
</reference>
<evidence type="ECO:0000313" key="2">
    <source>
        <dbReference type="Proteomes" id="UP001162992"/>
    </source>
</evidence>
<evidence type="ECO:0000313" key="1">
    <source>
        <dbReference type="EMBL" id="KAJ7532517.1"/>
    </source>
</evidence>
<dbReference type="Proteomes" id="UP001162992">
    <property type="component" value="Chromosome 13"/>
</dbReference>
<keyword evidence="2" id="KW-1185">Reference proteome</keyword>
<comment type="caution">
    <text evidence="1">The sequence shown here is derived from an EMBL/GenBank/DDBJ whole genome shotgun (WGS) entry which is preliminary data.</text>
</comment>
<sequence>MGKSTRWILGFFGMKRSSKAPKEDCSLDECAREFNMKRAPKEKRRWNFGRRKASPRAYGTDDSLVESGLSQTQRFGSIDMEEEQSKHAMAVAAASAVAAEAALAAANAAATVALLTGNGFQRYGTSSNDREWAAIKVQTAFRSYLARRALRALKGVVRLQALFRGHQVRKQAAMTLKCMQALVKVQARIRARRVRNSEEGQAVQRQLSQRRRRQQARPRKSMEGWNTSSGTIEDLRGKVDQKQQAVLKREKALAYALTHQSDMPQWGWSWLERWMTARPWDSPVAEDLKGGKGTITTERSSEESASILEPASARHSLRSKTRMGSTTESFSLDPNTSSSASTAIHTWPSPPVESFRSMDRSPNHRVAINQRANFTTPVLCSASTPSLSGRSTSSRSGFPARVPSSGGYALNKSHVREQEECDSSSADSSPAFSSGPPYARNAGFFGLPGIEQKENLLQGCAFFPNYMTATKSAKAKVRSYSAPKQRPGSSEKPSSASGKTRYFIPWTDKLSKTTRAEGASQFQRSVSQARTRNKISDASEALYNWSVNSFRDDCRAWSVCTRTGSDLPMPF</sequence>
<accession>A0ACC2BSV8</accession>
<gene>
    <name evidence="1" type="ORF">O6H91_13G007400</name>
</gene>
<name>A0ACC2BSV8_DIPCM</name>
<organism evidence="1 2">
    <name type="scientific">Diphasiastrum complanatum</name>
    <name type="common">Issler's clubmoss</name>
    <name type="synonym">Lycopodium complanatum</name>
    <dbReference type="NCBI Taxonomy" id="34168"/>
    <lineage>
        <taxon>Eukaryota</taxon>
        <taxon>Viridiplantae</taxon>
        <taxon>Streptophyta</taxon>
        <taxon>Embryophyta</taxon>
        <taxon>Tracheophyta</taxon>
        <taxon>Lycopodiopsida</taxon>
        <taxon>Lycopodiales</taxon>
        <taxon>Lycopodiaceae</taxon>
        <taxon>Lycopodioideae</taxon>
        <taxon>Diphasiastrum</taxon>
    </lineage>
</organism>
<protein>
    <submittedName>
        <fullName evidence="1">Uncharacterized protein</fullName>
    </submittedName>
</protein>
<dbReference type="EMBL" id="CM055104">
    <property type="protein sequence ID" value="KAJ7532517.1"/>
    <property type="molecule type" value="Genomic_DNA"/>
</dbReference>